<organism evidence="10 11">
    <name type="scientific">Aspergillus japonicus CBS 114.51</name>
    <dbReference type="NCBI Taxonomy" id="1448312"/>
    <lineage>
        <taxon>Eukaryota</taxon>
        <taxon>Fungi</taxon>
        <taxon>Dikarya</taxon>
        <taxon>Ascomycota</taxon>
        <taxon>Pezizomycotina</taxon>
        <taxon>Eurotiomycetes</taxon>
        <taxon>Eurotiomycetidae</taxon>
        <taxon>Eurotiales</taxon>
        <taxon>Aspergillaceae</taxon>
        <taxon>Aspergillus</taxon>
        <taxon>Aspergillus subgen. Circumdati</taxon>
    </lineage>
</organism>
<evidence type="ECO:0000256" key="8">
    <source>
        <dbReference type="SAM" id="MobiDB-lite"/>
    </source>
</evidence>
<feature type="compositionally biased region" description="Polar residues" evidence="8">
    <location>
        <begin position="698"/>
        <end position="707"/>
    </location>
</feature>
<dbReference type="GO" id="GO:0005634">
    <property type="term" value="C:nucleus"/>
    <property type="evidence" value="ECO:0007669"/>
    <property type="project" value="TreeGrafter"/>
</dbReference>
<dbReference type="Proteomes" id="UP000249497">
    <property type="component" value="Unassembled WGS sequence"/>
</dbReference>
<feature type="region of interest" description="Disordered" evidence="8">
    <location>
        <begin position="518"/>
        <end position="545"/>
    </location>
</feature>
<keyword evidence="5" id="KW-0464">Manganese</keyword>
<evidence type="ECO:0000313" key="10">
    <source>
        <dbReference type="EMBL" id="RAH86659.1"/>
    </source>
</evidence>
<evidence type="ECO:0000256" key="1">
    <source>
        <dbReference type="ARBA" id="ARBA00001936"/>
    </source>
</evidence>
<comment type="cofactor">
    <cofactor evidence="1">
        <name>Mn(2+)</name>
        <dbReference type="ChEBI" id="CHEBI:29035"/>
    </cofactor>
</comment>
<feature type="region of interest" description="Disordered" evidence="8">
    <location>
        <begin position="660"/>
        <end position="801"/>
    </location>
</feature>
<dbReference type="Pfam" id="PF00149">
    <property type="entry name" value="Metallophos"/>
    <property type="match status" value="1"/>
</dbReference>
<keyword evidence="3 7" id="KW-0378">Hydrolase</keyword>
<evidence type="ECO:0000313" key="11">
    <source>
        <dbReference type="Proteomes" id="UP000249497"/>
    </source>
</evidence>
<dbReference type="EC" id="3.1.3.16" evidence="7"/>
<dbReference type="Gene3D" id="3.60.21.10">
    <property type="match status" value="1"/>
</dbReference>
<feature type="domain" description="Serine/threonine specific protein phosphatases" evidence="9">
    <location>
        <begin position="994"/>
        <end position="999"/>
    </location>
</feature>
<feature type="compositionally biased region" description="Basic and acidic residues" evidence="8">
    <location>
        <begin position="717"/>
        <end position="730"/>
    </location>
</feature>
<dbReference type="SMART" id="SM00156">
    <property type="entry name" value="PP2Ac"/>
    <property type="match status" value="1"/>
</dbReference>
<reference evidence="10 11" key="1">
    <citation type="submission" date="2018-02" db="EMBL/GenBank/DDBJ databases">
        <title>The genomes of Aspergillus section Nigri reveals drivers in fungal speciation.</title>
        <authorList>
            <consortium name="DOE Joint Genome Institute"/>
            <person name="Vesth T.C."/>
            <person name="Nybo J."/>
            <person name="Theobald S."/>
            <person name="Brandl J."/>
            <person name="Frisvad J.C."/>
            <person name="Nielsen K.F."/>
            <person name="Lyhne E.K."/>
            <person name="Kogle M.E."/>
            <person name="Kuo A."/>
            <person name="Riley R."/>
            <person name="Clum A."/>
            <person name="Nolan M."/>
            <person name="Lipzen A."/>
            <person name="Salamov A."/>
            <person name="Henrissat B."/>
            <person name="Wiebenga A."/>
            <person name="De vries R.P."/>
            <person name="Grigoriev I.V."/>
            <person name="Mortensen U.H."/>
            <person name="Andersen M.R."/>
            <person name="Baker S.E."/>
        </authorList>
    </citation>
    <scope>NUCLEOTIDE SEQUENCE [LARGE SCALE GENOMIC DNA]</scope>
    <source>
        <strain evidence="10 11">CBS 114.51</strain>
    </source>
</reference>
<dbReference type="InterPro" id="IPR029052">
    <property type="entry name" value="Metallo-depent_PP-like"/>
</dbReference>
<dbReference type="GO" id="GO:0046872">
    <property type="term" value="F:metal ion binding"/>
    <property type="evidence" value="ECO:0007669"/>
    <property type="project" value="UniProtKB-KW"/>
</dbReference>
<proteinExistence type="inferred from homology"/>
<evidence type="ECO:0000256" key="7">
    <source>
        <dbReference type="RuleBase" id="RU004273"/>
    </source>
</evidence>
<gene>
    <name evidence="10" type="ORF">BO86DRAFT_406302</name>
</gene>
<keyword evidence="2" id="KW-0479">Metal-binding</keyword>
<dbReference type="PRINTS" id="PR00114">
    <property type="entry name" value="STPHPHTASE"/>
</dbReference>
<comment type="similarity">
    <text evidence="6">Belongs to the PPP phosphatase family. PP-Z subfamily.</text>
</comment>
<dbReference type="EMBL" id="KZ824772">
    <property type="protein sequence ID" value="RAH86659.1"/>
    <property type="molecule type" value="Genomic_DNA"/>
</dbReference>
<dbReference type="Pfam" id="PF16891">
    <property type="entry name" value="STPPase_N"/>
    <property type="match status" value="1"/>
</dbReference>
<evidence type="ECO:0000259" key="9">
    <source>
        <dbReference type="PROSITE" id="PS00125"/>
    </source>
</evidence>
<dbReference type="RefSeq" id="XP_025532553.1">
    <property type="nucleotide sequence ID" value="XM_025674165.1"/>
</dbReference>
<dbReference type="FunFam" id="3.60.21.10:FF:000006">
    <property type="entry name" value="Serine/threonine-protein phosphatase"/>
    <property type="match status" value="1"/>
</dbReference>
<keyword evidence="4" id="KW-0904">Protein phosphatase</keyword>
<dbReference type="OrthoDB" id="4360234at2759"/>
<feature type="compositionally biased region" description="Basic and acidic residues" evidence="8">
    <location>
        <begin position="738"/>
        <end position="751"/>
    </location>
</feature>
<dbReference type="GO" id="GO:0005737">
    <property type="term" value="C:cytoplasm"/>
    <property type="evidence" value="ECO:0007669"/>
    <property type="project" value="TreeGrafter"/>
</dbReference>
<accession>A0A8T8XH02</accession>
<dbReference type="PROSITE" id="PS00125">
    <property type="entry name" value="SER_THR_PHOSPHATASE"/>
    <property type="match status" value="1"/>
</dbReference>
<dbReference type="GeneID" id="37177857"/>
<protein>
    <recommendedName>
        <fullName evidence="7">Serine/threonine-protein phosphatase</fullName>
        <ecNumber evidence="7">3.1.3.16</ecNumber>
    </recommendedName>
</protein>
<comment type="catalytic activity">
    <reaction evidence="7">
        <text>O-phospho-L-threonyl-[protein] + H2O = L-threonyl-[protein] + phosphate</text>
        <dbReference type="Rhea" id="RHEA:47004"/>
        <dbReference type="Rhea" id="RHEA-COMP:11060"/>
        <dbReference type="Rhea" id="RHEA-COMP:11605"/>
        <dbReference type="ChEBI" id="CHEBI:15377"/>
        <dbReference type="ChEBI" id="CHEBI:30013"/>
        <dbReference type="ChEBI" id="CHEBI:43474"/>
        <dbReference type="ChEBI" id="CHEBI:61977"/>
        <dbReference type="EC" id="3.1.3.16"/>
    </reaction>
</comment>
<dbReference type="InterPro" id="IPR006186">
    <property type="entry name" value="Ser/Thr-sp_prot-phosphatase"/>
</dbReference>
<dbReference type="GO" id="GO:0004722">
    <property type="term" value="F:protein serine/threonine phosphatase activity"/>
    <property type="evidence" value="ECO:0007669"/>
    <property type="project" value="UniProtKB-EC"/>
</dbReference>
<dbReference type="InterPro" id="IPR050341">
    <property type="entry name" value="PP1_catalytic_subunit"/>
</dbReference>
<feature type="compositionally biased region" description="Low complexity" evidence="8">
    <location>
        <begin position="522"/>
        <end position="533"/>
    </location>
</feature>
<evidence type="ECO:0000256" key="2">
    <source>
        <dbReference type="ARBA" id="ARBA00022723"/>
    </source>
</evidence>
<dbReference type="AlphaFoldDB" id="A0A8T8XH02"/>
<evidence type="ECO:0000256" key="4">
    <source>
        <dbReference type="ARBA" id="ARBA00022912"/>
    </source>
</evidence>
<dbReference type="PANTHER" id="PTHR11668">
    <property type="entry name" value="SERINE/THREONINE PROTEIN PHOSPHATASE"/>
    <property type="match status" value="1"/>
</dbReference>
<name>A0A8T8XH02_ASPJA</name>
<sequence>MSPEPEQFHTIAARADRCLNLFQQCLKQSASISSLEMTLVEDQLARFSLWAANIGVFAGGRASLDHRLREAQEVHEVIIGLLETLEDLVEAWSHMLCESDPRSQMSEIAFASASETITRSRRAVAGQIALLHRLSNTIRRASSEAHNAKVSMSFKIQDEEGNDVEPCLEVVFANYIRDRFRDVDEKILRRLVSAMILRRRRVLYKRSRFGHRALKVPPTTARPKIILPPTDAPQQTAGGIPAVPSASTPIAVEVPANSQAGVSATTLAVERFRKASTPSTVSGARTVALDSHEALSFPAPPLGRVRQRYRRIKRTLEEKHRRYLQSLFDKCDTESLSTIETFKRTAEADLKQDLDKNWDLCVEAIGEITCPFCFYAIPAREMQNDAKWKAHVKNDLDSYVCLFDECEIPNQLYSHNEQWLKHMQDHALRWRCNSKSHGLLIFHTRDRYIDHMRQAHQGAFSDVQLRVLADRNARAVEPLFGSCPLCGSSDTAQGDTIIEHIVGHLRFLALKSLPPYEDEGSESSAAENASSRASKPHKRSTIDNDPDRFITLTFEDIGSGTADEISYLEQSSLENSFGKFGSDGDGGLTKAYSTESLPSLESSSPIEEWGSFIHVPPSSNNMSLGRLRLLEWGFATVDMESFRNVDDPVLQDLARKQRLPFPVMSQPEQDTDTDDLADGYVYSTDDIQGDKPAGALGGNSQQPSGQAETEDPLGVLRTDHEARIARRESNHSLQHTASHKDSKLRQMLEKKMSKRSKPEISNSVPAKDEPFSVISQRLATEAEERDGTSPPPSPVHGDLSERGHKDVTLMQQSGEVDGVSDVPAMHPLPGSMLGSPTQPRASILVENTPIGPILQFGTNTPMEHNTQSLPGHPKKGVVDNALLDAMIARLLARVGPSKKSLCLDEAEIRQVCQASRELFLSQPILLELNAPVKVVGDIHGQYSDLLRLFQLCGFPPAANYLFLGDYVDRGKQSLESILLLLCYKLRYPANFFLLRGNHECANVTRVYGFYDECKRRSTIKTWKTFIDVFNCMPVAAIVAGKVFCVHGGLSPSLSDMEDIRRIARPTDVPDYGLLNDILWSDPADQEEDWEPNERGVSYCFGRRVIVDFLQRHDFDLICRAHMVVEDGYEFYQDRLLVTVFSAPNYCGEFDNWGGVMSISDELLCSFEVLKPLAQKSSPRDISVSDPSVIR</sequence>
<dbReference type="InterPro" id="IPR004843">
    <property type="entry name" value="Calcineurin-like_PHP"/>
</dbReference>
<dbReference type="InterPro" id="IPR031675">
    <property type="entry name" value="STPPase_N"/>
</dbReference>
<evidence type="ECO:0000256" key="5">
    <source>
        <dbReference type="ARBA" id="ARBA00023211"/>
    </source>
</evidence>
<evidence type="ECO:0000256" key="6">
    <source>
        <dbReference type="ARBA" id="ARBA00029458"/>
    </source>
</evidence>
<dbReference type="SUPFAM" id="SSF56300">
    <property type="entry name" value="Metallo-dependent phosphatases"/>
    <property type="match status" value="1"/>
</dbReference>
<evidence type="ECO:0000256" key="3">
    <source>
        <dbReference type="ARBA" id="ARBA00022801"/>
    </source>
</evidence>
<dbReference type="PANTHER" id="PTHR11668:SF484">
    <property type="entry name" value="SERINE_THREONINE-PROTEIN PHOSPHATASE PP-Z1-RELATED"/>
    <property type="match status" value="1"/>
</dbReference>
<keyword evidence="11" id="KW-1185">Reference proteome</keyword>